<dbReference type="InterPro" id="IPR006035">
    <property type="entry name" value="Ureohydrolase"/>
</dbReference>
<dbReference type="PANTHER" id="PTHR11358:SF41">
    <property type="entry name" value="ARGINASE"/>
    <property type="match status" value="1"/>
</dbReference>
<keyword evidence="3" id="KW-1185">Reference proteome</keyword>
<dbReference type="Proteomes" id="UP001208656">
    <property type="component" value="Unassembled WGS sequence"/>
</dbReference>
<gene>
    <name evidence="2" type="ORF">OEV82_03995</name>
</gene>
<evidence type="ECO:0000256" key="1">
    <source>
        <dbReference type="PROSITE-ProRule" id="PRU00742"/>
    </source>
</evidence>
<evidence type="ECO:0000313" key="3">
    <source>
        <dbReference type="Proteomes" id="UP001208656"/>
    </source>
</evidence>
<dbReference type="PANTHER" id="PTHR11358">
    <property type="entry name" value="ARGINASE/AGMATINASE"/>
    <property type="match status" value="1"/>
</dbReference>
<comment type="similarity">
    <text evidence="1">Belongs to the arginase family.</text>
</comment>
<dbReference type="RefSeq" id="WP_173658486.1">
    <property type="nucleotide sequence ID" value="NZ_JAOUSE010000006.1"/>
</dbReference>
<protein>
    <submittedName>
        <fullName evidence="2">Arginase family protein</fullName>
    </submittedName>
</protein>
<name>A0ABT2WD63_9BACI</name>
<organism evidence="2 3">
    <name type="scientific">Pallidibacillus thermolactis</name>
    <dbReference type="NCBI Taxonomy" id="251051"/>
    <lineage>
        <taxon>Bacteria</taxon>
        <taxon>Bacillati</taxon>
        <taxon>Bacillota</taxon>
        <taxon>Bacilli</taxon>
        <taxon>Bacillales</taxon>
        <taxon>Bacillaceae</taxon>
        <taxon>Pallidibacillus</taxon>
    </lineage>
</organism>
<comment type="caution">
    <text evidence="2">The sequence shown here is derived from an EMBL/GenBank/DDBJ whole genome shotgun (WGS) entry which is preliminary data.</text>
</comment>
<proteinExistence type="inferred from homology"/>
<accession>A0ABT2WD63</accession>
<dbReference type="InterPro" id="IPR023696">
    <property type="entry name" value="Ureohydrolase_dom_sf"/>
</dbReference>
<sequence>MKQKDKSHRITYLNFDNSLKEQTFLQYYPHHWICCSNIPHTNGFCETESLNEIRKRLQVKQVSPLVLIGNGNFHYVTYLLLERVKGPFSLILFDHHDDMKKDDFSLISCGSWVRYALERNANLNKVVIIGVNEENQTCDLPNELHKRVLTITEQKIKDIHLQDIVHELRQFLPEEKNIYISIDKDVLYKREAYTNWDQGSMTLVQLLFLLENIVRHFQVVGMDICGEYVVNHQNEFERATWEYVKMNEIVNRALLKFVEEYISPPEESLLA</sequence>
<dbReference type="EMBL" id="JAOUSE010000006">
    <property type="protein sequence ID" value="MCU9593619.1"/>
    <property type="molecule type" value="Genomic_DNA"/>
</dbReference>
<dbReference type="Pfam" id="PF00491">
    <property type="entry name" value="Arginase"/>
    <property type="match status" value="1"/>
</dbReference>
<dbReference type="Gene3D" id="3.40.800.10">
    <property type="entry name" value="Ureohydrolase domain"/>
    <property type="match status" value="1"/>
</dbReference>
<dbReference type="PROSITE" id="PS51409">
    <property type="entry name" value="ARGINASE_2"/>
    <property type="match status" value="1"/>
</dbReference>
<dbReference type="SUPFAM" id="SSF52768">
    <property type="entry name" value="Arginase/deacetylase"/>
    <property type="match status" value="1"/>
</dbReference>
<reference evidence="2 3" key="1">
    <citation type="submission" date="2022-10" db="EMBL/GenBank/DDBJ databases">
        <title>Description of Fervidibacillus gen. nov. in the family Fervidibacillaceae fam. nov. with two species, Fervidibacillus albus sp. nov., and Fervidibacillus halotolerans sp. nov., isolated from tidal flat sediments.</title>
        <authorList>
            <person name="Kwon K.K."/>
            <person name="Yang S.-H."/>
        </authorList>
    </citation>
    <scope>NUCLEOTIDE SEQUENCE [LARGE SCALE GENOMIC DNA]</scope>
    <source>
        <strain evidence="2 3">DSM 23332</strain>
    </source>
</reference>
<evidence type="ECO:0000313" key="2">
    <source>
        <dbReference type="EMBL" id="MCU9593619.1"/>
    </source>
</evidence>